<dbReference type="EMBL" id="JARAYU010000021">
    <property type="protein sequence ID" value="MDX3705732.1"/>
    <property type="molecule type" value="Genomic_DNA"/>
</dbReference>
<feature type="compositionally biased region" description="Pro residues" evidence="1">
    <location>
        <begin position="336"/>
        <end position="349"/>
    </location>
</feature>
<keyword evidence="4" id="KW-1185">Reference proteome</keyword>
<name>A0ABU4NU61_9ACTN</name>
<dbReference type="RefSeq" id="WP_060893730.1">
    <property type="nucleotide sequence ID" value="NZ_JARAYT010000031.1"/>
</dbReference>
<accession>A0ABU4NU61</accession>
<comment type="caution">
    <text evidence="3">The sequence shown here is derived from an EMBL/GenBank/DDBJ whole genome shotgun (WGS) entry which is preliminary data.</text>
</comment>
<dbReference type="SUPFAM" id="SSF51735">
    <property type="entry name" value="NAD(P)-binding Rossmann-fold domains"/>
    <property type="match status" value="1"/>
</dbReference>
<dbReference type="Proteomes" id="UP001271274">
    <property type="component" value="Unassembled WGS sequence"/>
</dbReference>
<sequence>MHTPAPATAGSTAPPTNTDTGTVLLVGGTGFIGRAVLKALTRHHRVHGTTPSLRVLSRRTPPTLAAHHVTGDLTDPPSLHGICSGITTVIHTASYVGSDPQKCHAINHTGTQALLAEAARHAVTRFIYVSTASVYGTGPHRGPHEGQLQPAPLSPASTTRLHAEEAVRAAGGTILRPHLIYGTGDHWFIPTLARILRHIPTWPDTPPPHTSAIAVQDLARIITALTHQPPPHSDDAGATYHVADPRPLPMDHLHTRLRTLLHLPPAHPTPITEHRAQVRKHLPQLTDHQYALLTEDHYYDTTRIWHHTQLHPGPGFHTRFTTNTPWYTHHLNHPTPTTPPQTILPPAPA</sequence>
<reference evidence="3 4" key="1">
    <citation type="journal article" date="2023" name="Microb. Genom.">
        <title>Mesoterricola silvestris gen. nov., sp. nov., Mesoterricola sediminis sp. nov., Geothrix oryzae sp. nov., Geothrix edaphica sp. nov., Geothrix rubra sp. nov., and Geothrix limicola sp. nov., six novel members of Acidobacteriota isolated from soils.</title>
        <authorList>
            <person name="Weisberg A.J."/>
            <person name="Pearce E."/>
            <person name="Kramer C.G."/>
            <person name="Chang J.H."/>
            <person name="Clarke C.R."/>
        </authorList>
    </citation>
    <scope>NUCLEOTIDE SEQUENCE [LARGE SCALE GENOMIC DNA]</scope>
    <source>
        <strain evidence="3 4">ID09-01A</strain>
    </source>
</reference>
<feature type="region of interest" description="Disordered" evidence="1">
    <location>
        <begin position="329"/>
        <end position="349"/>
    </location>
</feature>
<feature type="region of interest" description="Disordered" evidence="1">
    <location>
        <begin position="1"/>
        <end position="20"/>
    </location>
</feature>
<proteinExistence type="predicted"/>
<evidence type="ECO:0000313" key="4">
    <source>
        <dbReference type="Proteomes" id="UP001271274"/>
    </source>
</evidence>
<evidence type="ECO:0000259" key="2">
    <source>
        <dbReference type="Pfam" id="PF01370"/>
    </source>
</evidence>
<gene>
    <name evidence="3" type="ORF">PV662_39515</name>
</gene>
<evidence type="ECO:0000256" key="1">
    <source>
        <dbReference type="SAM" id="MobiDB-lite"/>
    </source>
</evidence>
<dbReference type="InterPro" id="IPR050177">
    <property type="entry name" value="Lipid_A_modif_metabolic_enz"/>
</dbReference>
<dbReference type="Gene3D" id="3.40.50.720">
    <property type="entry name" value="NAD(P)-binding Rossmann-like Domain"/>
    <property type="match status" value="1"/>
</dbReference>
<dbReference type="PANTHER" id="PTHR43245">
    <property type="entry name" value="BIFUNCTIONAL POLYMYXIN RESISTANCE PROTEIN ARNA"/>
    <property type="match status" value="1"/>
</dbReference>
<protein>
    <submittedName>
        <fullName evidence="3">NAD(P)-dependent oxidoreductase</fullName>
    </submittedName>
</protein>
<dbReference type="InterPro" id="IPR036291">
    <property type="entry name" value="NAD(P)-bd_dom_sf"/>
</dbReference>
<dbReference type="Pfam" id="PF01370">
    <property type="entry name" value="Epimerase"/>
    <property type="match status" value="1"/>
</dbReference>
<organism evidence="3 4">
    <name type="scientific">Streptomyces europaeiscabiei</name>
    <dbReference type="NCBI Taxonomy" id="146819"/>
    <lineage>
        <taxon>Bacteria</taxon>
        <taxon>Bacillati</taxon>
        <taxon>Actinomycetota</taxon>
        <taxon>Actinomycetes</taxon>
        <taxon>Kitasatosporales</taxon>
        <taxon>Streptomycetaceae</taxon>
        <taxon>Streptomyces</taxon>
    </lineage>
</organism>
<feature type="domain" description="NAD-dependent epimerase/dehydratase" evidence="2">
    <location>
        <begin position="23"/>
        <end position="223"/>
    </location>
</feature>
<dbReference type="InterPro" id="IPR001509">
    <property type="entry name" value="Epimerase_deHydtase"/>
</dbReference>
<evidence type="ECO:0000313" key="3">
    <source>
        <dbReference type="EMBL" id="MDX3705732.1"/>
    </source>
</evidence>